<reference evidence="1" key="1">
    <citation type="submission" date="2022-08" db="EMBL/GenBank/DDBJ databases">
        <title>Genome Sequence of Fusarium decemcellulare.</title>
        <authorList>
            <person name="Buettner E."/>
        </authorList>
    </citation>
    <scope>NUCLEOTIDE SEQUENCE</scope>
    <source>
        <strain evidence="1">Babe19</strain>
    </source>
</reference>
<accession>A0ACC1RJB6</accession>
<dbReference type="EMBL" id="JANRMS010003007">
    <property type="protein sequence ID" value="KAJ3520018.1"/>
    <property type="molecule type" value="Genomic_DNA"/>
</dbReference>
<evidence type="ECO:0000313" key="2">
    <source>
        <dbReference type="Proteomes" id="UP001148629"/>
    </source>
</evidence>
<dbReference type="Proteomes" id="UP001148629">
    <property type="component" value="Unassembled WGS sequence"/>
</dbReference>
<name>A0ACC1RJB6_9HYPO</name>
<proteinExistence type="predicted"/>
<protein>
    <submittedName>
        <fullName evidence="1">Uncharacterized protein</fullName>
    </submittedName>
</protein>
<organism evidence="1 2">
    <name type="scientific">Fusarium decemcellulare</name>
    <dbReference type="NCBI Taxonomy" id="57161"/>
    <lineage>
        <taxon>Eukaryota</taxon>
        <taxon>Fungi</taxon>
        <taxon>Dikarya</taxon>
        <taxon>Ascomycota</taxon>
        <taxon>Pezizomycotina</taxon>
        <taxon>Sordariomycetes</taxon>
        <taxon>Hypocreomycetidae</taxon>
        <taxon>Hypocreales</taxon>
        <taxon>Nectriaceae</taxon>
        <taxon>Fusarium</taxon>
        <taxon>Fusarium decemcellulare species complex</taxon>
    </lineage>
</organism>
<evidence type="ECO:0000313" key="1">
    <source>
        <dbReference type="EMBL" id="KAJ3520018.1"/>
    </source>
</evidence>
<gene>
    <name evidence="1" type="ORF">NM208_g13895</name>
</gene>
<comment type="caution">
    <text evidence="1">The sequence shown here is derived from an EMBL/GenBank/DDBJ whole genome shotgun (WGS) entry which is preliminary data.</text>
</comment>
<sequence length="619" mass="69709">MGDQIHSNVCTVCHHFQDPPSEILVHDIGRGAKRNCKYCILLKLALAKYHEDFDHDWFSLELPRSDGIFQIAAGQSVCAAGYKIELYTIGDKRAFGNRILPGRTVGPKVDIQQLSHLMRSWLQECHDCHPTCRGDSTAGLPTRVINVGSSPEETRLYVTKGEPVRYAALSHCWGGSHPTVTTRDTIEDFQKHLPLTSESQTFLDAIEVTRALGIDYLWIDSLCIIQGDTADWDTEAPKMADIYANATVTLSADCAPDSSAGLFNNDVARAEANPSSEIQCINPGDNSPVTIQSRIRTFYSSNVLPHAREPSYPPSILSTRGWALEERVLSRRIIHFYKEEVVWSCATHQRCECRFSESYRQGNTFDFLTSIKRSPERLLEWWPFEIFKFTRRKLTYTTDRLAAVSGLAALMHKEVGGKYLCGHWERSMEDSLLWSSDHGRLDPTPVHRIHATPYAPSWSWASVDGPIELHSGYYRIEMKFIQGTTQPSGANPYGQVSMGQLTLRGKVVPLTSNVKSRRGLPTLTAQHSGIEASWWVRLVMFDDADESLDSEMRESSLALLHAGLDKDDDDRFTNQDFLGILLRTGRLGSHSVYERLGLIKDKCPRGFWDKVATQDLIIK</sequence>
<keyword evidence="2" id="KW-1185">Reference proteome</keyword>